<protein>
    <recommendedName>
        <fullName evidence="4">SANT domain-containing protein</fullName>
    </recommendedName>
</protein>
<dbReference type="Pfam" id="PF00249">
    <property type="entry name" value="Myb_DNA-binding"/>
    <property type="match status" value="2"/>
</dbReference>
<evidence type="ECO:0000256" key="2">
    <source>
        <dbReference type="ARBA" id="ARBA00023242"/>
    </source>
</evidence>
<dbReference type="Pfam" id="PF00382">
    <property type="entry name" value="TFIIB"/>
    <property type="match status" value="1"/>
</dbReference>
<evidence type="ECO:0000313" key="6">
    <source>
        <dbReference type="Proteomes" id="UP000886595"/>
    </source>
</evidence>
<dbReference type="PROSITE" id="PS51293">
    <property type="entry name" value="SANT"/>
    <property type="match status" value="2"/>
</dbReference>
<dbReference type="GO" id="GO:0017053">
    <property type="term" value="C:transcription repressor complex"/>
    <property type="evidence" value="ECO:0007669"/>
    <property type="project" value="InterPro"/>
</dbReference>
<dbReference type="EMBL" id="JAAMPC010000140">
    <property type="protein sequence ID" value="KAG2243868.1"/>
    <property type="molecule type" value="Genomic_DNA"/>
</dbReference>
<evidence type="ECO:0000259" key="4">
    <source>
        <dbReference type="PROSITE" id="PS51293"/>
    </source>
</evidence>
<dbReference type="Gene3D" id="1.10.472.10">
    <property type="entry name" value="Cyclin-like"/>
    <property type="match status" value="1"/>
</dbReference>
<dbReference type="SMART" id="SM00385">
    <property type="entry name" value="CYCLIN"/>
    <property type="match status" value="1"/>
</dbReference>
<dbReference type="SUPFAM" id="SSF46689">
    <property type="entry name" value="Homeodomain-like"/>
    <property type="match status" value="2"/>
</dbReference>
<dbReference type="Proteomes" id="UP000886595">
    <property type="component" value="Unassembled WGS sequence"/>
</dbReference>
<dbReference type="InterPro" id="IPR013763">
    <property type="entry name" value="Cyclin-like_dom"/>
</dbReference>
<accession>A0A8X7P4Q6</accession>
<sequence>MAPRSVKKRVVTKEASSSPEIDKVKQRKKKLTDKLGPQWTKGELERFYEAYRKHGRDWKKVAAAVRNNRSADMVEALFYMNRAYLSLPEGTASVAGLIAMMTDHYSVMEESESEGEGYCASGVSRKYQKRKRAKLPPSDIPEEVVSPHSIAPTEGCLSFLKLTHVYGRERRATGKRTPRFLVPNADEMDDKEGSTPPNKRSKKQLEADDDDILALALANASRRVGVSPYRRPELKNSTPNSQAKEAQSKHHSSSMSGNVVRISRDRRHIKGSPDRDGALLMDIDGFGNVEVPRKEKNIRFEEAEGDTSDDSGEACKAPRGPSSFQEQRNQNMAPRSVKKRVVTKEASSSPEIDKVKQRKKKLTDKLGPQWTKGELERFYEAYRKHGRDWKKVAASVRSNRSADMVEALFSMNRAYLSLPEGTASVAGLIAMMTDHYSVIEESESEGEGRVDSGVSRKYQKRKRAKAPPSDVREEVISPHSIASTEGCLSFLKQAQVYGRERRATGKRTPRFLVPSADQRDDTEGSTPPNQRAKKQLEADADDDDDDDDILALALANASRRVGASPHRRTELKNSTPNVKMSQAKEAQSKHHASSMSRNVVRISRDRRHIKGSPDRDGASLMDTEGVGNVEVPRKEKNVRIVEAEGDTSGVSGEACNAPRDGLEALHALADLSALLTPGGLMESESSAELKEERVANTRETVSSSHNREKAKQAGREDHSVLHVISAADSRKPKSAQELVDGNAVPRGELDTSRRKRKPLHNKESAEDDNLKTLLNPRRAGQGPAKQQKTAKTSEESCSTSDKKITRPNEAVSATRVSGSGPASLPQKPPNRRKISLKKSLQERTKSSEATHNKSHSYEAEPHHELLKEKVSTCLSHPLVRRRCIFEWFYSAIDYPWFAKMEFVDYLNHVGLGHVPRLTRLEWSVIKSSLGRPRRFSERFVHEERDKLEQYRESVRKQYTELRAGAREVLPTDLAQPLSVGNRVIAIHPKTREIRDGKILTVDHNKHNVLFDELGVEVVMDIDCMPLNPLEYTPDGLRRQMDNCLTVCGEAQVRKHPSSDASVLFTPSELENVDFSMSPTKKEDVRDRRVTTDQTYNTANSKARRDEIQRALMLQRTSDAQEMEPEMLGIVSGSRSIAQAMVDAAMKAASSVKDDEDAGKMVRQALDSISEHHQPLLDNSVVSGVKHQDQANGSLDHHHHQSRSPSNTGELMNEGLMGSGKNETQMASELISSCVSTWLMIQKCTEKPYPPGDVAQVMETAVSSLQPRCPQNMPIYREIQTCMGWIKNQIMALVNSTSTGGCSYEGSYDMCLPLLNLVVFLNTENSKSYKSMFCLNWSHRGADKKLKPLSVDEERFMRAFYEAKVQEVCSAFEFPHKIQATALQYFKRFYLQWFVMQHHPKEIMLTCVYAACKIEENHVSAEEIGKGIKQDHHFQKLPVTTS</sequence>
<dbReference type="PANTHER" id="PTHR21689:SF8">
    <property type="entry name" value="DIRP DOMAIN-CONTAINING PROTEIN"/>
    <property type="match status" value="1"/>
</dbReference>
<proteinExistence type="predicted"/>
<organism evidence="5 6">
    <name type="scientific">Brassica carinata</name>
    <name type="common">Ethiopian mustard</name>
    <name type="synonym">Abyssinian cabbage</name>
    <dbReference type="NCBI Taxonomy" id="52824"/>
    <lineage>
        <taxon>Eukaryota</taxon>
        <taxon>Viridiplantae</taxon>
        <taxon>Streptophyta</taxon>
        <taxon>Embryophyta</taxon>
        <taxon>Tracheophyta</taxon>
        <taxon>Spermatophyta</taxon>
        <taxon>Magnoliopsida</taxon>
        <taxon>eudicotyledons</taxon>
        <taxon>Gunneridae</taxon>
        <taxon>Pentapetalae</taxon>
        <taxon>rosids</taxon>
        <taxon>malvids</taxon>
        <taxon>Brassicales</taxon>
        <taxon>Brassicaceae</taxon>
        <taxon>Brassiceae</taxon>
        <taxon>Brassica</taxon>
    </lineage>
</organism>
<feature type="compositionally biased region" description="Basic residues" evidence="3">
    <location>
        <begin position="1"/>
        <end position="10"/>
    </location>
</feature>
<feature type="compositionally biased region" description="Polar residues" evidence="3">
    <location>
        <begin position="784"/>
        <end position="799"/>
    </location>
</feature>
<feature type="compositionally biased region" description="Basic and acidic residues" evidence="3">
    <location>
        <begin position="705"/>
        <end position="720"/>
    </location>
</feature>
<feature type="region of interest" description="Disordered" evidence="3">
    <location>
        <begin position="1185"/>
        <end position="1219"/>
    </location>
</feature>
<name>A0A8X7P4Q6_BRACI</name>
<dbReference type="GO" id="GO:0006351">
    <property type="term" value="P:DNA-templated transcription"/>
    <property type="evidence" value="ECO:0007669"/>
    <property type="project" value="InterPro"/>
</dbReference>
<feature type="region of interest" description="Disordered" evidence="3">
    <location>
        <begin position="441"/>
        <end position="478"/>
    </location>
</feature>
<dbReference type="SMART" id="SM01135">
    <property type="entry name" value="DIRP"/>
    <property type="match status" value="1"/>
</dbReference>
<feature type="compositionally biased region" description="Polar residues" evidence="3">
    <location>
        <begin position="235"/>
        <end position="245"/>
    </location>
</feature>
<dbReference type="SUPFAM" id="SSF47954">
    <property type="entry name" value="Cyclin-like"/>
    <property type="match status" value="1"/>
</dbReference>
<dbReference type="InterPro" id="IPR001005">
    <property type="entry name" value="SANT/Myb"/>
</dbReference>
<feature type="compositionally biased region" description="Polar residues" evidence="3">
    <location>
        <begin position="322"/>
        <end position="333"/>
    </location>
</feature>
<comment type="subcellular location">
    <subcellularLocation>
        <location evidence="1">Nucleus</location>
    </subcellularLocation>
</comment>
<feature type="domain" description="SANT" evidence="4">
    <location>
        <begin position="34"/>
        <end position="88"/>
    </location>
</feature>
<dbReference type="GO" id="GO:0051726">
    <property type="term" value="P:regulation of cell cycle"/>
    <property type="evidence" value="ECO:0007669"/>
    <property type="project" value="TreeGrafter"/>
</dbReference>
<feature type="compositionally biased region" description="Basic and acidic residues" evidence="3">
    <location>
        <begin position="687"/>
        <end position="696"/>
    </location>
</feature>
<feature type="compositionally biased region" description="Basic and acidic residues" evidence="3">
    <location>
        <begin position="839"/>
        <end position="862"/>
    </location>
</feature>
<dbReference type="Pfam" id="PF06584">
    <property type="entry name" value="DIRP"/>
    <property type="match status" value="1"/>
</dbReference>
<dbReference type="PANTHER" id="PTHR21689">
    <property type="entry name" value="LIN-9"/>
    <property type="match status" value="1"/>
</dbReference>
<dbReference type="InterPro" id="IPR013150">
    <property type="entry name" value="TFIIB_cyclin"/>
</dbReference>
<feature type="region of interest" description="Disordered" evidence="3">
    <location>
        <begin position="558"/>
        <end position="597"/>
    </location>
</feature>
<keyword evidence="2" id="KW-0539">Nucleus</keyword>
<feature type="region of interest" description="Disordered" evidence="3">
    <location>
        <begin position="682"/>
        <end position="862"/>
    </location>
</feature>
<evidence type="ECO:0000256" key="3">
    <source>
        <dbReference type="SAM" id="MobiDB-lite"/>
    </source>
</evidence>
<dbReference type="Gene3D" id="1.20.58.1880">
    <property type="match status" value="2"/>
</dbReference>
<gene>
    <name evidence="5" type="ORF">Bca52824_094290</name>
</gene>
<dbReference type="InterPro" id="IPR010561">
    <property type="entry name" value="LIN-9/ALY1"/>
</dbReference>
<dbReference type="CDD" id="cd00167">
    <property type="entry name" value="SANT"/>
    <property type="match status" value="2"/>
</dbReference>
<evidence type="ECO:0000256" key="1">
    <source>
        <dbReference type="ARBA" id="ARBA00004123"/>
    </source>
</evidence>
<dbReference type="GO" id="GO:0017025">
    <property type="term" value="F:TBP-class protein binding"/>
    <property type="evidence" value="ECO:0007669"/>
    <property type="project" value="InterPro"/>
</dbReference>
<feature type="region of interest" description="Disordered" evidence="3">
    <location>
        <begin position="500"/>
        <end position="545"/>
    </location>
</feature>
<dbReference type="GO" id="GO:0005654">
    <property type="term" value="C:nucleoplasm"/>
    <property type="evidence" value="ECO:0007669"/>
    <property type="project" value="TreeGrafter"/>
</dbReference>
<feature type="domain" description="SANT" evidence="4">
    <location>
        <begin position="365"/>
        <end position="403"/>
    </location>
</feature>
<feature type="region of interest" description="Disordered" evidence="3">
    <location>
        <begin position="294"/>
        <end position="365"/>
    </location>
</feature>
<feature type="region of interest" description="Disordered" evidence="3">
    <location>
        <begin position="224"/>
        <end position="277"/>
    </location>
</feature>
<keyword evidence="6" id="KW-1185">Reference proteome</keyword>
<feature type="region of interest" description="Disordered" evidence="3">
    <location>
        <begin position="170"/>
        <end position="207"/>
    </location>
</feature>
<comment type="caution">
    <text evidence="5">The sequence shown here is derived from an EMBL/GenBank/DDBJ whole genome shotgun (WGS) entry which is preliminary data.</text>
</comment>
<dbReference type="GO" id="GO:0003677">
    <property type="term" value="F:DNA binding"/>
    <property type="evidence" value="ECO:0007669"/>
    <property type="project" value="TreeGrafter"/>
</dbReference>
<feature type="compositionally biased region" description="Acidic residues" evidence="3">
    <location>
        <begin position="303"/>
        <end position="312"/>
    </location>
</feature>
<feature type="region of interest" description="Disordered" evidence="3">
    <location>
        <begin position="1"/>
        <end position="33"/>
    </location>
</feature>
<dbReference type="InterPro" id="IPR036915">
    <property type="entry name" value="Cyclin-like_sf"/>
</dbReference>
<dbReference type="OrthoDB" id="2339771at2759"/>
<evidence type="ECO:0000313" key="5">
    <source>
        <dbReference type="EMBL" id="KAG2243868.1"/>
    </source>
</evidence>
<feature type="compositionally biased region" description="Basic and acidic residues" evidence="3">
    <location>
        <begin position="760"/>
        <end position="770"/>
    </location>
</feature>
<dbReference type="InterPro" id="IPR033471">
    <property type="entry name" value="DIRP"/>
</dbReference>
<dbReference type="InterPro" id="IPR017884">
    <property type="entry name" value="SANT_dom"/>
</dbReference>
<reference evidence="5 6" key="1">
    <citation type="submission" date="2020-02" db="EMBL/GenBank/DDBJ databases">
        <authorList>
            <person name="Ma Q."/>
            <person name="Huang Y."/>
            <person name="Song X."/>
            <person name="Pei D."/>
        </authorList>
    </citation>
    <scope>NUCLEOTIDE SEQUENCE [LARGE SCALE GENOMIC DNA]</scope>
    <source>
        <strain evidence="5">Sxm20200214</strain>
        <tissue evidence="5">Leaf</tissue>
    </source>
</reference>
<dbReference type="InterPro" id="IPR009057">
    <property type="entry name" value="Homeodomain-like_sf"/>
</dbReference>
<dbReference type="GO" id="GO:0006357">
    <property type="term" value="P:regulation of transcription by RNA polymerase II"/>
    <property type="evidence" value="ECO:0007669"/>
    <property type="project" value="TreeGrafter"/>
</dbReference>
<dbReference type="SMART" id="SM00717">
    <property type="entry name" value="SANT"/>
    <property type="match status" value="2"/>
</dbReference>